<evidence type="ECO:0000313" key="2">
    <source>
        <dbReference type="Proteomes" id="UP001231649"/>
    </source>
</evidence>
<name>A0ACC2QB07_9NEOP</name>
<organism evidence="1 2">
    <name type="scientific">Mythimna loreyi</name>
    <dbReference type="NCBI Taxonomy" id="667449"/>
    <lineage>
        <taxon>Eukaryota</taxon>
        <taxon>Metazoa</taxon>
        <taxon>Ecdysozoa</taxon>
        <taxon>Arthropoda</taxon>
        <taxon>Hexapoda</taxon>
        <taxon>Insecta</taxon>
        <taxon>Pterygota</taxon>
        <taxon>Neoptera</taxon>
        <taxon>Endopterygota</taxon>
        <taxon>Lepidoptera</taxon>
        <taxon>Glossata</taxon>
        <taxon>Ditrysia</taxon>
        <taxon>Noctuoidea</taxon>
        <taxon>Noctuidae</taxon>
        <taxon>Noctuinae</taxon>
        <taxon>Hadenini</taxon>
        <taxon>Mythimna</taxon>
    </lineage>
</organism>
<evidence type="ECO:0000313" key="1">
    <source>
        <dbReference type="EMBL" id="KAJ8712832.1"/>
    </source>
</evidence>
<protein>
    <submittedName>
        <fullName evidence="1">Uncharacterized protein</fullName>
    </submittedName>
</protein>
<accession>A0ACC2QB07</accession>
<comment type="caution">
    <text evidence="1">The sequence shown here is derived from an EMBL/GenBank/DDBJ whole genome shotgun (WGS) entry which is preliminary data.</text>
</comment>
<reference evidence="1" key="1">
    <citation type="submission" date="2023-03" db="EMBL/GenBank/DDBJ databases">
        <title>Chromosome-level genomes of two armyworms, Mythimna separata and Mythimna loreyi, provide insights into the biosynthesis and reception of sex pheromones.</title>
        <authorList>
            <person name="Zhao H."/>
        </authorList>
    </citation>
    <scope>NUCLEOTIDE SEQUENCE</scope>
    <source>
        <strain evidence="1">BeijingLab</strain>
    </source>
</reference>
<dbReference type="Proteomes" id="UP001231649">
    <property type="component" value="Chromosome 21"/>
</dbReference>
<dbReference type="EMBL" id="CM056797">
    <property type="protein sequence ID" value="KAJ8712832.1"/>
    <property type="molecule type" value="Genomic_DNA"/>
</dbReference>
<keyword evidence="2" id="KW-1185">Reference proteome</keyword>
<sequence length="308" mass="34914">MLLNLFTDNTFLVVSPMTSAASLCAGQTRVKMKLIIITLLCGLVSIQAGVIKEDNCSGVIINGVFFENETLREGLDRPYLLVVDNSNNNLYFSYNIKENDDEFKSARLNLNTKEFNNIEGVTNGFAQTVDQTTHDIYIGGSDGIYKYDYGQNKAELIGERGSNIWTLYFKDVLYYSLFPHQFLYVMEDGQSRRFADLEDTKVDHFVIDDEDDIFFSNYTGLYSQKKGTKDAVLYKESPVLRSLTTDKYGKAYACLQDGIYAVVKSTTSLEKVVEVYDAFGLAFDNDNNIVYSDASRIVRLKINRDKKC</sequence>
<proteinExistence type="predicted"/>
<gene>
    <name evidence="1" type="ORF">PYW08_008136</name>
</gene>